<reference evidence="2" key="1">
    <citation type="journal article" date="2020" name="Nature">
        <title>Giant virus diversity and host interactions through global metagenomics.</title>
        <authorList>
            <person name="Schulz F."/>
            <person name="Roux S."/>
            <person name="Paez-Espino D."/>
            <person name="Jungbluth S."/>
            <person name="Walsh D.A."/>
            <person name="Denef V.J."/>
            <person name="McMahon K.D."/>
            <person name="Konstantinidis K.T."/>
            <person name="Eloe-Fadrosh E.A."/>
            <person name="Kyrpides N.C."/>
            <person name="Woyke T."/>
        </authorList>
    </citation>
    <scope>NUCLEOTIDE SEQUENCE</scope>
    <source>
        <strain evidence="2">GVMAG-M-3300025880-56</strain>
    </source>
</reference>
<evidence type="ECO:0000313" key="2">
    <source>
        <dbReference type="EMBL" id="QHU01834.1"/>
    </source>
</evidence>
<evidence type="ECO:0000256" key="1">
    <source>
        <dbReference type="SAM" id="Phobius"/>
    </source>
</evidence>
<sequence length="155" mass="18174">MAGGIFIDKPFSFNIKCVIFAVIVILFYWLISANTVYLMFPVIFIISYVSMAWYDFKYDCNDKLYSGIYSPISTTNSIFKPQLRKIQTSRSVKDQEEIYLRNVYILHAVAIAPLFIFTSWRSYKKTGEGIFLVSFMVALIAEIYHSYRFFNPRDK</sequence>
<keyword evidence="1" id="KW-0472">Membrane</keyword>
<dbReference type="AlphaFoldDB" id="A0A6C0JDX9"/>
<keyword evidence="1" id="KW-0812">Transmembrane</keyword>
<feature type="transmembrane region" description="Helical" evidence="1">
    <location>
        <begin position="103"/>
        <end position="123"/>
    </location>
</feature>
<name>A0A6C0JDX9_9ZZZZ</name>
<feature type="transmembrane region" description="Helical" evidence="1">
    <location>
        <begin position="129"/>
        <end position="147"/>
    </location>
</feature>
<dbReference type="EMBL" id="MN740350">
    <property type="protein sequence ID" value="QHU01834.1"/>
    <property type="molecule type" value="Genomic_DNA"/>
</dbReference>
<organism evidence="2">
    <name type="scientific">viral metagenome</name>
    <dbReference type="NCBI Taxonomy" id="1070528"/>
    <lineage>
        <taxon>unclassified sequences</taxon>
        <taxon>metagenomes</taxon>
        <taxon>organismal metagenomes</taxon>
    </lineage>
</organism>
<feature type="transmembrane region" description="Helical" evidence="1">
    <location>
        <begin position="37"/>
        <end position="56"/>
    </location>
</feature>
<protein>
    <submittedName>
        <fullName evidence="2">Uncharacterized protein</fullName>
    </submittedName>
</protein>
<accession>A0A6C0JDX9</accession>
<proteinExistence type="predicted"/>
<feature type="transmembrane region" description="Helical" evidence="1">
    <location>
        <begin position="12"/>
        <end position="31"/>
    </location>
</feature>
<keyword evidence="1" id="KW-1133">Transmembrane helix</keyword>